<accession>A0AAV4ALV3</accession>
<protein>
    <submittedName>
        <fullName evidence="1">Ubiquinone biosynthesis protein coq4 homolog, mitochondrial</fullName>
    </submittedName>
</protein>
<gene>
    <name evidence="1" type="ORF">PoB_003404800</name>
</gene>
<dbReference type="Proteomes" id="UP000735302">
    <property type="component" value="Unassembled WGS sequence"/>
</dbReference>
<proteinExistence type="predicted"/>
<sequence length="145" mass="15653">MRFSFLATRGLCLLPPSRGCSSNLNEGSASAACVFKNNVFRKSLTAINCTLGIQRRDLFTQSQKKEDSNSHQSAAQYNVRYPGHITTTRLQKAAMAFGSAYACLTDPARDGKGVMFALNISTITCGGFGGMSVSEHALRFVGIFL</sequence>
<evidence type="ECO:0000313" key="1">
    <source>
        <dbReference type="EMBL" id="GFO07543.1"/>
    </source>
</evidence>
<reference evidence="1 2" key="1">
    <citation type="journal article" date="2021" name="Elife">
        <title>Chloroplast acquisition without the gene transfer in kleptoplastic sea slugs, Plakobranchus ocellatus.</title>
        <authorList>
            <person name="Maeda T."/>
            <person name="Takahashi S."/>
            <person name="Yoshida T."/>
            <person name="Shimamura S."/>
            <person name="Takaki Y."/>
            <person name="Nagai Y."/>
            <person name="Toyoda A."/>
            <person name="Suzuki Y."/>
            <person name="Arimoto A."/>
            <person name="Ishii H."/>
            <person name="Satoh N."/>
            <person name="Nishiyama T."/>
            <person name="Hasebe M."/>
            <person name="Maruyama T."/>
            <person name="Minagawa J."/>
            <person name="Obokata J."/>
            <person name="Shigenobu S."/>
        </authorList>
    </citation>
    <scope>NUCLEOTIDE SEQUENCE [LARGE SCALE GENOMIC DNA]</scope>
</reference>
<organism evidence="1 2">
    <name type="scientific">Plakobranchus ocellatus</name>
    <dbReference type="NCBI Taxonomy" id="259542"/>
    <lineage>
        <taxon>Eukaryota</taxon>
        <taxon>Metazoa</taxon>
        <taxon>Spiralia</taxon>
        <taxon>Lophotrochozoa</taxon>
        <taxon>Mollusca</taxon>
        <taxon>Gastropoda</taxon>
        <taxon>Heterobranchia</taxon>
        <taxon>Euthyneura</taxon>
        <taxon>Panpulmonata</taxon>
        <taxon>Sacoglossa</taxon>
        <taxon>Placobranchoidea</taxon>
        <taxon>Plakobranchidae</taxon>
        <taxon>Plakobranchus</taxon>
    </lineage>
</organism>
<evidence type="ECO:0000313" key="2">
    <source>
        <dbReference type="Proteomes" id="UP000735302"/>
    </source>
</evidence>
<keyword evidence="2" id="KW-1185">Reference proteome</keyword>
<comment type="caution">
    <text evidence="1">The sequence shown here is derived from an EMBL/GenBank/DDBJ whole genome shotgun (WGS) entry which is preliminary data.</text>
</comment>
<dbReference type="AlphaFoldDB" id="A0AAV4ALV3"/>
<name>A0AAV4ALV3_9GAST</name>
<dbReference type="EMBL" id="BLXT01003887">
    <property type="protein sequence ID" value="GFO07543.1"/>
    <property type="molecule type" value="Genomic_DNA"/>
</dbReference>
<keyword evidence="1" id="KW-0830">Ubiquinone</keyword>